<dbReference type="EMBL" id="VYGV01000015">
    <property type="protein sequence ID" value="NWF46788.1"/>
    <property type="molecule type" value="Genomic_DNA"/>
</dbReference>
<keyword evidence="2" id="KW-1185">Reference proteome</keyword>
<organism evidence="1 2">
    <name type="scientific">Hydrogenophaga aromaticivorans</name>
    <dbReference type="NCBI Taxonomy" id="2610898"/>
    <lineage>
        <taxon>Bacteria</taxon>
        <taxon>Pseudomonadati</taxon>
        <taxon>Pseudomonadota</taxon>
        <taxon>Betaproteobacteria</taxon>
        <taxon>Burkholderiales</taxon>
        <taxon>Comamonadaceae</taxon>
        <taxon>Hydrogenophaga</taxon>
    </lineage>
</organism>
<dbReference type="AlphaFoldDB" id="A0A7Y8GZG5"/>
<sequence>MKKRASCLAFKAQVEQRHEANPLLKLPGDAALVNRGVLRSLVMACPDGCGELLTINLDARAGKAWRVYGTQEELSLFPSVWRETGCKSHFILWRSKIYWCDWGDELDTPMEEVVQLVRNHLSSELVPYVSIADALQLVPWAVLSACNRLVRQGDAQEGKSKQRGYFRRADSAN</sequence>
<reference evidence="1 2" key="1">
    <citation type="submission" date="2019-09" db="EMBL/GenBank/DDBJ databases">
        <title>Hydrogenophaga aromatica sp. nov., isolated from a para-xylene-degrading enrichment culture.</title>
        <authorList>
            <person name="Tancsics A."/>
            <person name="Banerjee S."/>
        </authorList>
    </citation>
    <scope>NUCLEOTIDE SEQUENCE [LARGE SCALE GENOMIC DNA]</scope>
    <source>
        <strain evidence="1 2">D2P1</strain>
    </source>
</reference>
<proteinExistence type="predicted"/>
<dbReference type="Pfam" id="PF20137">
    <property type="entry name" value="BubE"/>
    <property type="match status" value="1"/>
</dbReference>
<accession>A0A7Y8GZG5</accession>
<dbReference type="RefSeq" id="WP_177136686.1">
    <property type="nucleotide sequence ID" value="NZ_VYGV01000015.1"/>
</dbReference>
<protein>
    <submittedName>
        <fullName evidence="1">Uncharacterized protein</fullName>
    </submittedName>
</protein>
<name>A0A7Y8GZG5_9BURK</name>
<dbReference type="InterPro" id="IPR045384">
    <property type="entry name" value="DUF6527"/>
</dbReference>
<dbReference type="Proteomes" id="UP000545507">
    <property type="component" value="Unassembled WGS sequence"/>
</dbReference>
<gene>
    <name evidence="1" type="ORF">F3K02_16235</name>
</gene>
<comment type="caution">
    <text evidence="1">The sequence shown here is derived from an EMBL/GenBank/DDBJ whole genome shotgun (WGS) entry which is preliminary data.</text>
</comment>
<evidence type="ECO:0000313" key="1">
    <source>
        <dbReference type="EMBL" id="NWF46788.1"/>
    </source>
</evidence>
<evidence type="ECO:0000313" key="2">
    <source>
        <dbReference type="Proteomes" id="UP000545507"/>
    </source>
</evidence>